<keyword evidence="3" id="KW-1185">Reference proteome</keyword>
<dbReference type="InterPro" id="IPR045079">
    <property type="entry name" value="Oxoprolinase-like"/>
</dbReference>
<dbReference type="PANTHER" id="PTHR11365:SF23">
    <property type="entry name" value="HYPOTHETICAL 5-OXOPROLINASE (EUROFUNG)-RELATED"/>
    <property type="match status" value="1"/>
</dbReference>
<sequence>MTNQTLAKVQQQVMWNRLISVVEEQAMTLIRTAFCPSVREAGDLSAGVFDIHGRMIAQAVTGTPGHVNTMAESVAHFIKEFGPNNILEEDVYITNDPWKGTGHLHDITIVTPTFRHQKLIGFFACTAHVVDIGGRGFGPDSRELYEEGLFIPLLKLFDQGETNRVLISILRNNVREADQVIGDIFSLSACNAVGARRLLDMMDEFALDDLQELAEFIFSNSAAATAERLAQLPAGATASNSMTLDGYDEPVTLAVTLTVEDGTIMADFAGTSGASKFGINVPLIYTKAYACYGLKCALAPEIPNNEASLAAFKVKAPDNCILNARRPAPVSVRHVLGHFVPDLVLGALQKLAGIDVPAEGSGCLWNLHVSARPTDENADPALNAEILMFNSGGTGARAQFDGLSSTAFPSGVHTMPVEASEHVGPITIWRKELRPGSGGAGKYRGGLGQIMEIAPNEGFEFRFNAMFDRVLYPARGREGGLSGGAGRVSLADGTLLKAKGTQLVPQGNALVLELPGGGGHGDPRQRDRALVQRDIEYGFITEAEAQELYGYSSNAR</sequence>
<protein>
    <submittedName>
        <fullName evidence="2">Hydantoinase B/oxoprolinase family protein</fullName>
    </submittedName>
</protein>
<proteinExistence type="predicted"/>
<evidence type="ECO:0000313" key="2">
    <source>
        <dbReference type="EMBL" id="NIF21538.1"/>
    </source>
</evidence>
<accession>A0ABX0RAI8</accession>
<evidence type="ECO:0000313" key="3">
    <source>
        <dbReference type="Proteomes" id="UP001515683"/>
    </source>
</evidence>
<dbReference type="EMBL" id="VWXF01000002">
    <property type="protein sequence ID" value="NIF21538.1"/>
    <property type="molecule type" value="Genomic_DNA"/>
</dbReference>
<comment type="caution">
    <text evidence="2">The sequence shown here is derived from an EMBL/GenBank/DDBJ whole genome shotgun (WGS) entry which is preliminary data.</text>
</comment>
<dbReference type="PANTHER" id="PTHR11365">
    <property type="entry name" value="5-OXOPROLINASE RELATED"/>
    <property type="match status" value="1"/>
</dbReference>
<dbReference type="InterPro" id="IPR003692">
    <property type="entry name" value="Hydantoinase_B"/>
</dbReference>
<dbReference type="Pfam" id="PF02538">
    <property type="entry name" value="Hydantoinase_B"/>
    <property type="match status" value="1"/>
</dbReference>
<dbReference type="Proteomes" id="UP001515683">
    <property type="component" value="Unassembled WGS sequence"/>
</dbReference>
<reference evidence="2 3" key="1">
    <citation type="journal article" date="2019" name="bioRxiv">
        <title>Bacteria contribute to plant secondary compound degradation in a generalist herbivore system.</title>
        <authorList>
            <person name="Francoeur C.B."/>
            <person name="Khadempour L."/>
            <person name="Moreira-Soto R.D."/>
            <person name="Gotting K."/>
            <person name="Book A.J."/>
            <person name="Pinto-Tomas A.A."/>
            <person name="Keefover-Ring K."/>
            <person name="Currie C.R."/>
        </authorList>
    </citation>
    <scope>NUCLEOTIDE SEQUENCE [LARGE SCALE GENOMIC DNA]</scope>
    <source>
        <strain evidence="2">Acro-835</strain>
    </source>
</reference>
<dbReference type="RefSeq" id="WP_167013512.1">
    <property type="nucleotide sequence ID" value="NZ_VWXF01000002.1"/>
</dbReference>
<gene>
    <name evidence="2" type="ORF">F3J40_07995</name>
</gene>
<evidence type="ECO:0000259" key="1">
    <source>
        <dbReference type="Pfam" id="PF02538"/>
    </source>
</evidence>
<organism evidence="2 3">
    <name type="scientific">Candidatus Pantoea multigeneris</name>
    <dbReference type="NCBI Taxonomy" id="2608357"/>
    <lineage>
        <taxon>Bacteria</taxon>
        <taxon>Pseudomonadati</taxon>
        <taxon>Pseudomonadota</taxon>
        <taxon>Gammaproteobacteria</taxon>
        <taxon>Enterobacterales</taxon>
        <taxon>Erwiniaceae</taxon>
        <taxon>Pantoea</taxon>
    </lineage>
</organism>
<feature type="domain" description="Hydantoinase B/oxoprolinase" evidence="1">
    <location>
        <begin position="9"/>
        <end position="523"/>
    </location>
</feature>
<name>A0ABX0RAI8_9GAMM</name>